<dbReference type="AlphaFoldDB" id="A0A6A5HGN7"/>
<evidence type="ECO:0000313" key="3">
    <source>
        <dbReference type="Proteomes" id="UP000483820"/>
    </source>
</evidence>
<dbReference type="CTD" id="9811060"/>
<evidence type="ECO:0000313" key="2">
    <source>
        <dbReference type="EMBL" id="KAF1766439.1"/>
    </source>
</evidence>
<accession>A0A6A5HGN7</accession>
<dbReference type="InterPro" id="IPR001810">
    <property type="entry name" value="F-box_dom"/>
</dbReference>
<organism evidence="2 3">
    <name type="scientific">Caenorhabditis remanei</name>
    <name type="common">Caenorhabditis vulgaris</name>
    <dbReference type="NCBI Taxonomy" id="31234"/>
    <lineage>
        <taxon>Eukaryota</taxon>
        <taxon>Metazoa</taxon>
        <taxon>Ecdysozoa</taxon>
        <taxon>Nematoda</taxon>
        <taxon>Chromadorea</taxon>
        <taxon>Rhabditida</taxon>
        <taxon>Rhabditina</taxon>
        <taxon>Rhabditomorpha</taxon>
        <taxon>Rhabditoidea</taxon>
        <taxon>Rhabditidae</taxon>
        <taxon>Peloderinae</taxon>
        <taxon>Caenorhabditis</taxon>
    </lineage>
</organism>
<dbReference type="PANTHER" id="PTHR21503:SF8">
    <property type="entry name" value="F-BOX ASSOCIATED DOMAIN-CONTAINING PROTEIN-RELATED"/>
    <property type="match status" value="1"/>
</dbReference>
<dbReference type="RefSeq" id="XP_003113513.2">
    <property type="nucleotide sequence ID" value="XM_003113465.2"/>
</dbReference>
<comment type="caution">
    <text evidence="2">The sequence shown here is derived from an EMBL/GenBank/DDBJ whole genome shotgun (WGS) entry which is preliminary data.</text>
</comment>
<dbReference type="PROSITE" id="PS50181">
    <property type="entry name" value="FBOX"/>
    <property type="match status" value="1"/>
</dbReference>
<dbReference type="Pfam" id="PF07735">
    <property type="entry name" value="FBA_2"/>
    <property type="match status" value="1"/>
</dbReference>
<gene>
    <name evidence="2" type="ORF">GCK72_006396</name>
</gene>
<name>A0A6A5HGN7_CAERE</name>
<reference evidence="2 3" key="1">
    <citation type="submission" date="2019-12" db="EMBL/GenBank/DDBJ databases">
        <title>Chromosome-level assembly of the Caenorhabditis remanei genome.</title>
        <authorList>
            <person name="Teterina A.A."/>
            <person name="Willis J.H."/>
            <person name="Phillips P.C."/>
        </authorList>
    </citation>
    <scope>NUCLEOTIDE SEQUENCE [LARGE SCALE GENOMIC DNA]</scope>
    <source>
        <strain evidence="2 3">PX506</strain>
        <tissue evidence="2">Whole organism</tissue>
    </source>
</reference>
<dbReference type="PANTHER" id="PTHR21503">
    <property type="entry name" value="F-BOX-CONTAINING HYPOTHETICAL PROTEIN C.ELEGANS"/>
    <property type="match status" value="1"/>
</dbReference>
<dbReference type="KEGG" id="crq:GCK72_006396"/>
<protein>
    <recommendedName>
        <fullName evidence="1">F-box domain-containing protein</fullName>
    </recommendedName>
</protein>
<proteinExistence type="predicted"/>
<feature type="domain" description="F-box" evidence="1">
    <location>
        <begin position="9"/>
        <end position="55"/>
    </location>
</feature>
<evidence type="ECO:0000259" key="1">
    <source>
        <dbReference type="PROSITE" id="PS50181"/>
    </source>
</evidence>
<dbReference type="EMBL" id="WUAV01000002">
    <property type="protein sequence ID" value="KAF1766439.1"/>
    <property type="molecule type" value="Genomic_DNA"/>
</dbReference>
<dbReference type="Pfam" id="PF00646">
    <property type="entry name" value="F-box"/>
    <property type="match status" value="1"/>
</dbReference>
<sequence length="352" mass="41398">MGETPESPPFPLLKLPYVVLNNVISNFKQREILEFSFVSKKCSSIIKTSNLFRFEIRISFAKDLPVVSFTPPGKFTLGNCHIAEDYFEKRENYIRDIVDMNKWSGDVDEKNLQLSLTWADYIFDLYHLNNIAGIYLSSNFSLNKVNTIVEWLNRRIPYPMNFFFNGSETNEDGLELFFDRLKVNMRTLSLQLTVVKDLKPFIRRILDLDRFEAYGKSFTYPIKWITMDYILSSTFKSIYMRYTSFTEMDFNRFIKSWLNGNHSRLESFYADVQQMNRDLVIDGIEVEKRDDNVKRVFTAKSTIWDTYSYELNGGYDISRSDGTSATIKLERHVFDFMPPICTFLMVVWSKLG</sequence>
<dbReference type="GeneID" id="9811060"/>
<dbReference type="Proteomes" id="UP000483820">
    <property type="component" value="Chromosome II"/>
</dbReference>
<dbReference type="InterPro" id="IPR012885">
    <property type="entry name" value="F-box_Sdz-33"/>
</dbReference>